<dbReference type="PANTHER" id="PTHR45969">
    <property type="entry name" value="RING ZINC FINGER PROTEIN-RELATED"/>
    <property type="match status" value="1"/>
</dbReference>
<keyword evidence="8" id="KW-1185">Reference proteome</keyword>
<evidence type="ECO:0000256" key="4">
    <source>
        <dbReference type="PROSITE-ProRule" id="PRU00175"/>
    </source>
</evidence>
<evidence type="ECO:0000313" key="7">
    <source>
        <dbReference type="EMBL" id="CAK9014745.1"/>
    </source>
</evidence>
<evidence type="ECO:0000256" key="1">
    <source>
        <dbReference type="ARBA" id="ARBA00022723"/>
    </source>
</evidence>
<accession>A0ABP0JJX8</accession>
<organism evidence="7 8">
    <name type="scientific">Durusdinium trenchii</name>
    <dbReference type="NCBI Taxonomy" id="1381693"/>
    <lineage>
        <taxon>Eukaryota</taxon>
        <taxon>Sar</taxon>
        <taxon>Alveolata</taxon>
        <taxon>Dinophyceae</taxon>
        <taxon>Suessiales</taxon>
        <taxon>Symbiodiniaceae</taxon>
        <taxon>Durusdinium</taxon>
    </lineage>
</organism>
<dbReference type="PANTHER" id="PTHR45969:SF69">
    <property type="entry name" value="FINGER DOMAIN PROTEIN, PUTATIVE (AFU_ORTHOLOGUE AFUA_3G12190)-RELATED"/>
    <property type="match status" value="1"/>
</dbReference>
<keyword evidence="1" id="KW-0479">Metal-binding</keyword>
<feature type="region of interest" description="Disordered" evidence="5">
    <location>
        <begin position="226"/>
        <end position="262"/>
    </location>
</feature>
<dbReference type="Gene3D" id="3.30.40.10">
    <property type="entry name" value="Zinc/RING finger domain, C3HC4 (zinc finger)"/>
    <property type="match status" value="1"/>
</dbReference>
<gene>
    <name evidence="7" type="ORF">CCMP2556_LOCUS11821</name>
</gene>
<dbReference type="InterPro" id="IPR001841">
    <property type="entry name" value="Znf_RING"/>
</dbReference>
<evidence type="ECO:0000256" key="3">
    <source>
        <dbReference type="ARBA" id="ARBA00022833"/>
    </source>
</evidence>
<evidence type="ECO:0000313" key="8">
    <source>
        <dbReference type="Proteomes" id="UP001642484"/>
    </source>
</evidence>
<dbReference type="SMART" id="SM00744">
    <property type="entry name" value="RINGv"/>
    <property type="match status" value="1"/>
</dbReference>
<keyword evidence="2 4" id="KW-0863">Zinc-finger</keyword>
<dbReference type="SMART" id="SM00184">
    <property type="entry name" value="RING"/>
    <property type="match status" value="1"/>
</dbReference>
<evidence type="ECO:0000256" key="5">
    <source>
        <dbReference type="SAM" id="MobiDB-lite"/>
    </source>
</evidence>
<dbReference type="Pfam" id="PF13639">
    <property type="entry name" value="zf-RING_2"/>
    <property type="match status" value="1"/>
</dbReference>
<evidence type="ECO:0000256" key="2">
    <source>
        <dbReference type="ARBA" id="ARBA00022771"/>
    </source>
</evidence>
<name>A0ABP0JJX8_9DINO</name>
<comment type="caution">
    <text evidence="7">The sequence shown here is derived from an EMBL/GenBank/DDBJ whole genome shotgun (WGS) entry which is preliminary data.</text>
</comment>
<dbReference type="Proteomes" id="UP001642484">
    <property type="component" value="Unassembled WGS sequence"/>
</dbReference>
<keyword evidence="3" id="KW-0862">Zinc</keyword>
<protein>
    <recommendedName>
        <fullName evidence="6">RING-type domain-containing protein</fullName>
    </recommendedName>
</protein>
<dbReference type="SUPFAM" id="SSF57850">
    <property type="entry name" value="RING/U-box"/>
    <property type="match status" value="1"/>
</dbReference>
<dbReference type="InterPro" id="IPR011016">
    <property type="entry name" value="Znf_RING-CH"/>
</dbReference>
<feature type="non-terminal residue" evidence="7">
    <location>
        <position position="1"/>
    </location>
</feature>
<sequence>RLCLAELGEFGGNLVIMDEEANGESTFITGGDHSAALSDVTSILSQPREERLANLERFTRCITCKFCRRPAQEDLDLRKLMPDSLGRDPDVWEYTSCAICLCDFADGEELRRASCPGGHAFHPKCLRAWIERSNETCPVCRCKEGDRSKTGSGARFSADALAEFVTRRMRSTKVDFTVSKENHQRADEVMAQLFLPMVCLKPAVEEEDEPQAPSPQKGSTLVEIFAARNAARQAERPPGVASPRKSPRRGPSPKGRTRRLKK</sequence>
<proteinExistence type="predicted"/>
<dbReference type="InterPro" id="IPR013083">
    <property type="entry name" value="Znf_RING/FYVE/PHD"/>
</dbReference>
<dbReference type="EMBL" id="CAXAMN010005614">
    <property type="protein sequence ID" value="CAK9014745.1"/>
    <property type="molecule type" value="Genomic_DNA"/>
</dbReference>
<reference evidence="7 8" key="1">
    <citation type="submission" date="2024-02" db="EMBL/GenBank/DDBJ databases">
        <authorList>
            <person name="Chen Y."/>
            <person name="Shah S."/>
            <person name="Dougan E. K."/>
            <person name="Thang M."/>
            <person name="Chan C."/>
        </authorList>
    </citation>
    <scope>NUCLEOTIDE SEQUENCE [LARGE SCALE GENOMIC DNA]</scope>
</reference>
<feature type="domain" description="RING-type" evidence="6">
    <location>
        <begin position="97"/>
        <end position="141"/>
    </location>
</feature>
<evidence type="ECO:0000259" key="6">
    <source>
        <dbReference type="PROSITE" id="PS50089"/>
    </source>
</evidence>
<dbReference type="PROSITE" id="PS50089">
    <property type="entry name" value="ZF_RING_2"/>
    <property type="match status" value="1"/>
</dbReference>